<evidence type="ECO:0000256" key="3">
    <source>
        <dbReference type="SAM" id="MobiDB-lite"/>
    </source>
</evidence>
<gene>
    <name evidence="5" type="ORF">CEUTPL_LOCUS9169</name>
</gene>
<dbReference type="Gene3D" id="3.30.1330.30">
    <property type="match status" value="1"/>
</dbReference>
<dbReference type="GO" id="GO:0006396">
    <property type="term" value="P:RNA processing"/>
    <property type="evidence" value="ECO:0007669"/>
    <property type="project" value="InterPro"/>
</dbReference>
<dbReference type="SUPFAM" id="SSF75217">
    <property type="entry name" value="alpha/beta knot"/>
    <property type="match status" value="1"/>
</dbReference>
<dbReference type="InterPro" id="IPR029026">
    <property type="entry name" value="tRNA_m1G_MTases_N"/>
</dbReference>
<dbReference type="GO" id="GO:0008173">
    <property type="term" value="F:RNA methyltransferase activity"/>
    <property type="evidence" value="ECO:0007669"/>
    <property type="project" value="InterPro"/>
</dbReference>
<dbReference type="EMBL" id="OU892281">
    <property type="protein sequence ID" value="CAG9768643.1"/>
    <property type="molecule type" value="Genomic_DNA"/>
</dbReference>
<dbReference type="InterPro" id="IPR029028">
    <property type="entry name" value="Alpha/beta_knot_MTases"/>
</dbReference>
<dbReference type="CDD" id="cd18106">
    <property type="entry name" value="SpoU-like_RNMTL1"/>
    <property type="match status" value="1"/>
</dbReference>
<reference evidence="5" key="1">
    <citation type="submission" date="2022-01" db="EMBL/GenBank/DDBJ databases">
        <authorList>
            <person name="King R."/>
        </authorList>
    </citation>
    <scope>NUCLEOTIDE SEQUENCE</scope>
</reference>
<dbReference type="GO" id="GO:0003723">
    <property type="term" value="F:RNA binding"/>
    <property type="evidence" value="ECO:0007669"/>
    <property type="project" value="InterPro"/>
</dbReference>
<name>A0A9N9MWD7_9CUCU</name>
<dbReference type="PANTHER" id="PTHR43191">
    <property type="entry name" value="RRNA METHYLTRANSFERASE 3"/>
    <property type="match status" value="1"/>
</dbReference>
<sequence length="385" mass="43778">MARLLRNIYLFSCQQIRLLPRFSQFTPEKLAQENDVSDHPPPPKPEKHSKFQETECKRKPTFQEPRSLVIKPPKINPPTQKLKHVSKDPEPLLDQEGNLIYTKMQDEDSRILEIMSKLKNNKKNNLMLLEGKRLIKEALQTGCKMDYILFSRLKEVEYLKPYLPRKGHLYKMPYREMQVWSDLTTNPGIMGIFQIPSADLFEPKEALPLTIICDNVREPNNLGAILRTSSGVGCHKVILTKGCTNVWDSKVLRTACGAHFRVKISKETNWDEISNTLPDNSNVFIADNNILSSKNDESLQSMQDLLASIPILPYFSTDFKKPNHLVLIIGGETEGISMESYKLASKFNGARLNVPLSNGVESLNAGTALGIIVFEIKRQLMQKTN</sequence>
<evidence type="ECO:0000256" key="2">
    <source>
        <dbReference type="ARBA" id="ARBA00022679"/>
    </source>
</evidence>
<keyword evidence="1" id="KW-0489">Methyltransferase</keyword>
<accession>A0A9N9MWD7</accession>
<dbReference type="OrthoDB" id="270651at2759"/>
<evidence type="ECO:0000259" key="4">
    <source>
        <dbReference type="Pfam" id="PF00588"/>
    </source>
</evidence>
<feature type="region of interest" description="Disordered" evidence="3">
    <location>
        <begin position="30"/>
        <end position="89"/>
    </location>
</feature>
<feature type="compositionally biased region" description="Basic and acidic residues" evidence="3">
    <location>
        <begin position="44"/>
        <end position="58"/>
    </location>
</feature>
<keyword evidence="6" id="KW-1185">Reference proteome</keyword>
<dbReference type="AlphaFoldDB" id="A0A9N9MWD7"/>
<dbReference type="InterPro" id="IPR051259">
    <property type="entry name" value="rRNA_Methyltransferase"/>
</dbReference>
<evidence type="ECO:0000313" key="5">
    <source>
        <dbReference type="EMBL" id="CAG9768643.1"/>
    </source>
</evidence>
<evidence type="ECO:0000313" key="6">
    <source>
        <dbReference type="Proteomes" id="UP001152799"/>
    </source>
</evidence>
<dbReference type="Gene3D" id="3.40.1280.10">
    <property type="match status" value="1"/>
</dbReference>
<organism evidence="5 6">
    <name type="scientific">Ceutorhynchus assimilis</name>
    <name type="common">cabbage seed weevil</name>
    <dbReference type="NCBI Taxonomy" id="467358"/>
    <lineage>
        <taxon>Eukaryota</taxon>
        <taxon>Metazoa</taxon>
        <taxon>Ecdysozoa</taxon>
        <taxon>Arthropoda</taxon>
        <taxon>Hexapoda</taxon>
        <taxon>Insecta</taxon>
        <taxon>Pterygota</taxon>
        <taxon>Neoptera</taxon>
        <taxon>Endopterygota</taxon>
        <taxon>Coleoptera</taxon>
        <taxon>Polyphaga</taxon>
        <taxon>Cucujiformia</taxon>
        <taxon>Curculionidae</taxon>
        <taxon>Ceutorhynchinae</taxon>
        <taxon>Ceutorhynchus</taxon>
    </lineage>
</organism>
<dbReference type="GO" id="GO:0032259">
    <property type="term" value="P:methylation"/>
    <property type="evidence" value="ECO:0007669"/>
    <property type="project" value="UniProtKB-KW"/>
</dbReference>
<keyword evidence="2" id="KW-0808">Transferase</keyword>
<dbReference type="PANTHER" id="PTHR43191:SF2">
    <property type="entry name" value="RRNA METHYLTRANSFERASE 3, MITOCHONDRIAL"/>
    <property type="match status" value="1"/>
</dbReference>
<evidence type="ECO:0000256" key="1">
    <source>
        <dbReference type="ARBA" id="ARBA00022603"/>
    </source>
</evidence>
<protein>
    <recommendedName>
        <fullName evidence="4">tRNA/rRNA methyltransferase SpoU type domain-containing protein</fullName>
    </recommendedName>
</protein>
<dbReference type="InterPro" id="IPR001537">
    <property type="entry name" value="SpoU_MeTrfase"/>
</dbReference>
<dbReference type="SUPFAM" id="SSF55315">
    <property type="entry name" value="L30e-like"/>
    <property type="match status" value="1"/>
</dbReference>
<feature type="domain" description="tRNA/rRNA methyltransferase SpoU type" evidence="4">
    <location>
        <begin position="209"/>
        <end position="373"/>
    </location>
</feature>
<dbReference type="InterPro" id="IPR029064">
    <property type="entry name" value="Ribosomal_eL30-like_sf"/>
</dbReference>
<dbReference type="Proteomes" id="UP001152799">
    <property type="component" value="Chromosome 5"/>
</dbReference>
<dbReference type="Pfam" id="PF00588">
    <property type="entry name" value="SpoU_methylase"/>
    <property type="match status" value="1"/>
</dbReference>
<proteinExistence type="predicted"/>